<evidence type="ECO:0000256" key="1">
    <source>
        <dbReference type="SAM" id="MobiDB-lite"/>
    </source>
</evidence>
<sequence length="792" mass="88690">MRRARLLARARTLSIVVCNTRRVGRRAERASAKQPQLQRPRAGEWRPAARGHRRTRSASANATRLPRAAVTIARPAAPRRRRACPARHVSRVDRPRQFAIDPRDVFLRAQRGARAQQRRRRGGERMARRVGDVRAAIERGDEPRDEAVARADRAAHRHLHARQTHRIVARHDERARVAERQRDDLHAPAGDDRARGGKARAVVFERQAGQRAQLTEARLHQIDARIERGGERRPRRIDDRAHAARARAPREPGVAIVRHAGRQAAAHHQIARRVGEPPERFDAARPFVRRERRPGQHEAEFAARRRFEHRKVFARLAGDVDAMRPHAFVGEQAAQREAGAAARQVDGRTIGAEARQHAGDIDSAAARIASCGAAAQLAGVGDSLDARRDVDGGIRREGDDFGHRDVRFQRGNSRRKDNAAAGSGARLAGAARRARAAMLAFDSASNHQPRRRSTAACCLLLAACCLLLAACCLLLAACRLPLAACRLPLAACRLPLAACRLPLAACRLPLAACRLPLAACRLPLAACRLPLAACRLPLAACRLPLAACRQYRTSRATRKRRAHCLARLCDAQMIDHFAHALHRPCGAASRAPLDQRIDGARQRDDAVALVDFDVRGLALRASRKRIRHTFAHGRAGVPRAHVDPVDDADHAAHPAHDRLGRLPLVAERHFARERDAAFVHIDVDLLPGERFLPRERRHDRGGEHFVVARRFARQHLQLEHQRPRARDALRGLLRRVLLRPARHEAAQRHDAIAHRHVDLSRIQRRIPIQFLFDILLERSIGFHRRLLADRFR</sequence>
<keyword evidence="2" id="KW-0472">Membrane</keyword>
<evidence type="ECO:0000313" key="3">
    <source>
        <dbReference type="EMBL" id="ABA53349.1"/>
    </source>
</evidence>
<dbReference type="HOGENOM" id="CLU_354402_0_0_4"/>
<protein>
    <submittedName>
        <fullName evidence="3">Uncharacterized protein</fullName>
    </submittedName>
</protein>
<feature type="transmembrane region" description="Helical" evidence="2">
    <location>
        <begin position="455"/>
        <end position="477"/>
    </location>
</feature>
<feature type="compositionally biased region" description="Basic and acidic residues" evidence="1">
    <location>
        <begin position="174"/>
        <end position="195"/>
    </location>
</feature>
<organism evidence="3 4">
    <name type="scientific">Burkholderia pseudomallei (strain 1710b)</name>
    <dbReference type="NCBI Taxonomy" id="320372"/>
    <lineage>
        <taxon>Bacteria</taxon>
        <taxon>Pseudomonadati</taxon>
        <taxon>Pseudomonadota</taxon>
        <taxon>Betaproteobacteria</taxon>
        <taxon>Burkholderiales</taxon>
        <taxon>Burkholderiaceae</taxon>
        <taxon>Burkholderia</taxon>
        <taxon>pseudomallei group</taxon>
    </lineage>
</organism>
<feature type="region of interest" description="Disordered" evidence="1">
    <location>
        <begin position="24"/>
        <end position="63"/>
    </location>
</feature>
<dbReference type="EnsemblBacteria" id="ABA53349">
    <property type="protein sequence ID" value="ABA53349"/>
    <property type="gene ID" value="BURPS1710b_A1062"/>
</dbReference>
<proteinExistence type="predicted"/>
<gene>
    <name evidence="3" type="ordered locus">BURPS1710b_A1062</name>
</gene>
<dbReference type="Proteomes" id="UP000002700">
    <property type="component" value="Chromosome II"/>
</dbReference>
<evidence type="ECO:0000256" key="2">
    <source>
        <dbReference type="SAM" id="Phobius"/>
    </source>
</evidence>
<dbReference type="EMBL" id="CP000125">
    <property type="protein sequence ID" value="ABA53349.1"/>
    <property type="molecule type" value="Genomic_DNA"/>
</dbReference>
<accession>Q3JJN4</accession>
<reference evidence="3 4" key="1">
    <citation type="submission" date="2005-09" db="EMBL/GenBank/DDBJ databases">
        <authorList>
            <person name="Woods D.E."/>
            <person name="Nierman W.C."/>
        </authorList>
    </citation>
    <scope>NUCLEOTIDE SEQUENCE [LARGE SCALE GENOMIC DNA]</scope>
    <source>
        <strain evidence="3 4">1710b</strain>
    </source>
</reference>
<keyword evidence="2" id="KW-1133">Transmembrane helix</keyword>
<feature type="region of interest" description="Disordered" evidence="1">
    <location>
        <begin position="174"/>
        <end position="198"/>
    </location>
</feature>
<evidence type="ECO:0000313" key="4">
    <source>
        <dbReference type="Proteomes" id="UP000002700"/>
    </source>
</evidence>
<dbReference type="AlphaFoldDB" id="Q3JJN4"/>
<name>Q3JJN4_BURP1</name>
<keyword evidence="2" id="KW-0812">Transmembrane</keyword>
<dbReference type="KEGG" id="bpm:BURPS1710b_A1062"/>